<reference evidence="7" key="1">
    <citation type="submission" date="2022-04" db="EMBL/GenBank/DDBJ databases">
        <title>Alcanivorax sp. CY1518 draft genome sequence.</title>
        <authorList>
            <person name="Zhao G."/>
            <person name="An M."/>
        </authorList>
    </citation>
    <scope>NUCLEOTIDE SEQUENCE</scope>
    <source>
        <strain evidence="7">CY1518</strain>
    </source>
</reference>
<dbReference type="SUPFAM" id="SSF56801">
    <property type="entry name" value="Acetyl-CoA synthetase-like"/>
    <property type="match status" value="1"/>
</dbReference>
<evidence type="ECO:0000256" key="3">
    <source>
        <dbReference type="ARBA" id="ARBA00022741"/>
    </source>
</evidence>
<accession>A0ABT0E9L8</accession>
<gene>
    <name evidence="7" type="ORF">MU846_12125</name>
</gene>
<evidence type="ECO:0000313" key="8">
    <source>
        <dbReference type="Proteomes" id="UP001165524"/>
    </source>
</evidence>
<evidence type="ECO:0000256" key="2">
    <source>
        <dbReference type="ARBA" id="ARBA00022598"/>
    </source>
</evidence>
<feature type="domain" description="AMP-binding enzyme C-terminal" evidence="6">
    <location>
        <begin position="485"/>
        <end position="563"/>
    </location>
</feature>
<dbReference type="GO" id="GO:0004467">
    <property type="term" value="F:long-chain fatty acid-CoA ligase activity"/>
    <property type="evidence" value="ECO:0007669"/>
    <property type="project" value="UniProtKB-EC"/>
</dbReference>
<evidence type="ECO:0000259" key="6">
    <source>
        <dbReference type="Pfam" id="PF13193"/>
    </source>
</evidence>
<dbReference type="PANTHER" id="PTHR43107:SF15">
    <property type="entry name" value="FATTY ACID TRANSPORT PROTEIN 3, ISOFORM A"/>
    <property type="match status" value="1"/>
</dbReference>
<dbReference type="InterPro" id="IPR000873">
    <property type="entry name" value="AMP-dep_synth/lig_dom"/>
</dbReference>
<evidence type="ECO:0000259" key="5">
    <source>
        <dbReference type="Pfam" id="PF00501"/>
    </source>
</evidence>
<dbReference type="PANTHER" id="PTHR43107">
    <property type="entry name" value="LONG-CHAIN FATTY ACID TRANSPORT PROTEIN"/>
    <property type="match status" value="1"/>
</dbReference>
<dbReference type="Proteomes" id="UP001165524">
    <property type="component" value="Unassembled WGS sequence"/>
</dbReference>
<dbReference type="Gene3D" id="3.30.300.30">
    <property type="match status" value="1"/>
</dbReference>
<dbReference type="InterPro" id="IPR025110">
    <property type="entry name" value="AMP-bd_C"/>
</dbReference>
<dbReference type="Pfam" id="PF00501">
    <property type="entry name" value="AMP-binding"/>
    <property type="match status" value="1"/>
</dbReference>
<dbReference type="Pfam" id="PF13193">
    <property type="entry name" value="AMP-binding_C"/>
    <property type="match status" value="1"/>
</dbReference>
<keyword evidence="3" id="KW-0547">Nucleotide-binding</keyword>
<dbReference type="EC" id="6.2.1.3" evidence="7"/>
<dbReference type="NCBIfam" id="NF006134">
    <property type="entry name" value="PRK08279.1"/>
    <property type="match status" value="1"/>
</dbReference>
<keyword evidence="2 7" id="KW-0436">Ligase</keyword>
<dbReference type="InterPro" id="IPR045851">
    <property type="entry name" value="AMP-bd_C_sf"/>
</dbReference>
<dbReference type="InterPro" id="IPR042099">
    <property type="entry name" value="ANL_N_sf"/>
</dbReference>
<keyword evidence="8" id="KW-1185">Reference proteome</keyword>
<comment type="caution">
    <text evidence="7">The sequence shown here is derived from an EMBL/GenBank/DDBJ whole genome shotgun (WGS) entry which is preliminary data.</text>
</comment>
<protein>
    <submittedName>
        <fullName evidence="7">Long-chain-acyl-CoA synthetase</fullName>
        <ecNumber evidence="7">6.2.1.3</ecNumber>
    </submittedName>
</protein>
<evidence type="ECO:0000256" key="4">
    <source>
        <dbReference type="ARBA" id="ARBA00022840"/>
    </source>
</evidence>
<name>A0ABT0E9L8_9GAMM</name>
<sequence length="610" mass="67859">MAYKSDVITLPALLGKVPGLVGSLPALIKGSRMSKISRSRVPVGLAKGFQQAVRANPGGVALLYEDRRWTYKELNLWANKIAHHFSSNGLVKGDTVAINIENRPELIAVILACAKLGLCAAMLNTSLRGQVLVHSFNLVTPKAAVIGEERIAEIEEIREQLELPEHGFYFVADPEMPDGAGASPAGYEDLITASAASPDHDPDTIERIGLKDPLFYIYTSGTTGLPKAVVFNNGRWWKAYGGFGLAAVRLRQQDRLYCTLPFYHATGMVVCWSSVISAGAGLVLARRFSVSRFWQDIRRHECTAFGYVGELCRYLHEVPPQKDDAQNPVRVIVGNGLRPGLWKAFKKRFGIQRVVEFYASSEGNVAFTNVFGFDNTVGFSPVKYAIVEYDKEQERPLRNRRGFMKRAAKGQAGLLLGEISNKTPFDGYTDRQKTEESIFRDVFRKGDAWFNTGDLMRDIGFRHAQFVDRLGDTFRWKGENVSTTEVEIILDQQPGVLESVVYGVEVPGTNGRAGMAQVRLAVPPEEFDFAELAVGLRRALPSYAVPVFLRINEEAMTTTGTFKHQKNRLKEQGYTPQRGEAVYVLCPGHQGYQRLTAVMKQDIDAGRRRL</sequence>
<evidence type="ECO:0000256" key="1">
    <source>
        <dbReference type="ARBA" id="ARBA00006432"/>
    </source>
</evidence>
<keyword evidence="4" id="KW-0067">ATP-binding</keyword>
<dbReference type="InterPro" id="IPR020845">
    <property type="entry name" value="AMP-binding_CS"/>
</dbReference>
<comment type="similarity">
    <text evidence="1">Belongs to the ATP-dependent AMP-binding enzyme family.</text>
</comment>
<evidence type="ECO:0000313" key="7">
    <source>
        <dbReference type="EMBL" id="MCK0538455.1"/>
    </source>
</evidence>
<dbReference type="PROSITE" id="PS00455">
    <property type="entry name" value="AMP_BINDING"/>
    <property type="match status" value="1"/>
</dbReference>
<dbReference type="RefSeq" id="WP_246953098.1">
    <property type="nucleotide sequence ID" value="NZ_JALKII010000009.1"/>
</dbReference>
<feature type="domain" description="AMP-dependent synthetase/ligase" evidence="5">
    <location>
        <begin position="49"/>
        <end position="370"/>
    </location>
</feature>
<dbReference type="Gene3D" id="3.40.50.12780">
    <property type="entry name" value="N-terminal domain of ligase-like"/>
    <property type="match status" value="1"/>
</dbReference>
<organism evidence="7 8">
    <name type="scientific">Alcanivorax quisquiliarum</name>
    <dbReference type="NCBI Taxonomy" id="2933565"/>
    <lineage>
        <taxon>Bacteria</taxon>
        <taxon>Pseudomonadati</taxon>
        <taxon>Pseudomonadota</taxon>
        <taxon>Gammaproteobacteria</taxon>
        <taxon>Oceanospirillales</taxon>
        <taxon>Alcanivoracaceae</taxon>
        <taxon>Alcanivorax</taxon>
    </lineage>
</organism>
<dbReference type="EMBL" id="JALKII010000009">
    <property type="protein sequence ID" value="MCK0538455.1"/>
    <property type="molecule type" value="Genomic_DNA"/>
</dbReference>
<proteinExistence type="inferred from homology"/>